<dbReference type="EMBL" id="JAUFQS010000003">
    <property type="protein sequence ID" value="MDN3686794.1"/>
    <property type="molecule type" value="Genomic_DNA"/>
</dbReference>
<evidence type="ECO:0000313" key="2">
    <source>
        <dbReference type="EMBL" id="MDN3686794.1"/>
    </source>
</evidence>
<evidence type="ECO:0000313" key="3">
    <source>
        <dbReference type="Proteomes" id="UP001236663"/>
    </source>
</evidence>
<dbReference type="Proteomes" id="UP001236663">
    <property type="component" value="Unassembled WGS sequence"/>
</dbReference>
<protein>
    <submittedName>
        <fullName evidence="2">Toll/interleukin-1 receptor domain-containing protein</fullName>
    </submittedName>
</protein>
<sequence>MSESTKSPKIFISYSWQPIQNKNWTLEFAERLSRDGVHVIIDEWDALEGMDKYSFMEQMVNDPNIKRVLLICNGSYQAKANDKKGGVGIESMIISDEIYSQADQTKFIPIVRESKDGKACLPTFVNSRFYIDLSDPEYYEDNYEQLLRNVFDKPKSSRPPLGEPPAFITQDDPIKSQTANKLLPLINALKNNKSNTEIFINEYLDVFINSVMEFQFSEEEADRNKPLDEFVLERLEKMSIFRDEFLLLLKTYSKYSTFDTEIFHKFFENLLSRTLNSQYSDQGISDHFNFFNYELFLYFTSFLIKNELFKELQYMLYNPFLISKRDRPIEPIMYYHLNKPVYSLNKGRSERLRLNRADVTADTIKERIHEDFKFDEIKETDIMLYYVSCFQFDPSTFGHFAWWPHLTVYHTYRLPIIEKCISERHFNKIKSLFGVQDKDELKEKIEVIREKGADRIQRFHNEFPHLTNVFDFDKIGKYK</sequence>
<accession>A0ABT8C1X7</accession>
<comment type="caution">
    <text evidence="2">The sequence shown here is derived from an EMBL/GenBank/DDBJ whole genome shotgun (WGS) entry which is preliminary data.</text>
</comment>
<dbReference type="RefSeq" id="WP_163384935.1">
    <property type="nucleotide sequence ID" value="NZ_JAUFQS010000003.1"/>
</dbReference>
<organism evidence="2 3">
    <name type="scientific">Cyclobacterium jeungdonense</name>
    <dbReference type="NCBI Taxonomy" id="708087"/>
    <lineage>
        <taxon>Bacteria</taxon>
        <taxon>Pseudomonadati</taxon>
        <taxon>Bacteroidota</taxon>
        <taxon>Cytophagia</taxon>
        <taxon>Cytophagales</taxon>
        <taxon>Cyclobacteriaceae</taxon>
        <taxon>Cyclobacterium</taxon>
    </lineage>
</organism>
<dbReference type="InterPro" id="IPR035897">
    <property type="entry name" value="Toll_tir_struct_dom_sf"/>
</dbReference>
<dbReference type="Gene3D" id="3.40.50.10140">
    <property type="entry name" value="Toll/interleukin-1 receptor homology (TIR) domain"/>
    <property type="match status" value="1"/>
</dbReference>
<proteinExistence type="predicted"/>
<feature type="domain" description="SEFIR" evidence="1">
    <location>
        <begin position="7"/>
        <end position="142"/>
    </location>
</feature>
<evidence type="ECO:0000259" key="1">
    <source>
        <dbReference type="PROSITE" id="PS51534"/>
    </source>
</evidence>
<dbReference type="PROSITE" id="PS51534">
    <property type="entry name" value="SEFIR"/>
    <property type="match status" value="1"/>
</dbReference>
<dbReference type="SUPFAM" id="SSF52200">
    <property type="entry name" value="Toll/Interleukin receptor TIR domain"/>
    <property type="match status" value="1"/>
</dbReference>
<dbReference type="InterPro" id="IPR000157">
    <property type="entry name" value="TIR_dom"/>
</dbReference>
<keyword evidence="2" id="KW-0675">Receptor</keyword>
<dbReference type="InterPro" id="IPR013568">
    <property type="entry name" value="SEFIR_dom"/>
</dbReference>
<keyword evidence="3" id="KW-1185">Reference proteome</keyword>
<reference evidence="3" key="1">
    <citation type="journal article" date="2019" name="Int. J. Syst. Evol. Microbiol.">
        <title>The Global Catalogue of Microorganisms (GCM) 10K type strain sequencing project: providing services to taxonomists for standard genome sequencing and annotation.</title>
        <authorList>
            <consortium name="The Broad Institute Genomics Platform"/>
            <consortium name="The Broad Institute Genome Sequencing Center for Infectious Disease"/>
            <person name="Wu L."/>
            <person name="Ma J."/>
        </authorList>
    </citation>
    <scope>NUCLEOTIDE SEQUENCE [LARGE SCALE GENOMIC DNA]</scope>
    <source>
        <strain evidence="3">CECT 7706</strain>
    </source>
</reference>
<dbReference type="Pfam" id="PF13676">
    <property type="entry name" value="TIR_2"/>
    <property type="match status" value="1"/>
</dbReference>
<name>A0ABT8C1X7_9BACT</name>
<gene>
    <name evidence="2" type="ORF">QWZ15_03030</name>
</gene>